<gene>
    <name evidence="2" type="ORF">LTRI10_LOCUS18097</name>
</gene>
<accession>A0AAV2DRS0</accession>
<dbReference type="EMBL" id="OZ034816">
    <property type="protein sequence ID" value="CAL1376361.1"/>
    <property type="molecule type" value="Genomic_DNA"/>
</dbReference>
<keyword evidence="3" id="KW-1185">Reference proteome</keyword>
<reference evidence="2 3" key="1">
    <citation type="submission" date="2024-04" db="EMBL/GenBank/DDBJ databases">
        <authorList>
            <person name="Fracassetti M."/>
        </authorList>
    </citation>
    <scope>NUCLEOTIDE SEQUENCE [LARGE SCALE GENOMIC DNA]</scope>
</reference>
<dbReference type="AlphaFoldDB" id="A0AAV2DRS0"/>
<dbReference type="Proteomes" id="UP001497516">
    <property type="component" value="Chromosome 3"/>
</dbReference>
<proteinExistence type="predicted"/>
<name>A0AAV2DRS0_9ROSI</name>
<feature type="region of interest" description="Disordered" evidence="1">
    <location>
        <begin position="1"/>
        <end position="40"/>
    </location>
</feature>
<evidence type="ECO:0000313" key="3">
    <source>
        <dbReference type="Proteomes" id="UP001497516"/>
    </source>
</evidence>
<evidence type="ECO:0000256" key="1">
    <source>
        <dbReference type="SAM" id="MobiDB-lite"/>
    </source>
</evidence>
<protein>
    <submittedName>
        <fullName evidence="2">Uncharacterized protein</fullName>
    </submittedName>
</protein>
<evidence type="ECO:0000313" key="2">
    <source>
        <dbReference type="EMBL" id="CAL1376361.1"/>
    </source>
</evidence>
<sequence>MLRRAGNGRWDLSSSRAGQWEEVAPAGAGAGAGRTDAGRSREAGFAGSLLAEERLTWVRRGFAGQINDELARSTSGERLWGLAMATGSGDGEW</sequence>
<organism evidence="2 3">
    <name type="scientific">Linum trigynum</name>
    <dbReference type="NCBI Taxonomy" id="586398"/>
    <lineage>
        <taxon>Eukaryota</taxon>
        <taxon>Viridiplantae</taxon>
        <taxon>Streptophyta</taxon>
        <taxon>Embryophyta</taxon>
        <taxon>Tracheophyta</taxon>
        <taxon>Spermatophyta</taxon>
        <taxon>Magnoliopsida</taxon>
        <taxon>eudicotyledons</taxon>
        <taxon>Gunneridae</taxon>
        <taxon>Pentapetalae</taxon>
        <taxon>rosids</taxon>
        <taxon>fabids</taxon>
        <taxon>Malpighiales</taxon>
        <taxon>Linaceae</taxon>
        <taxon>Linum</taxon>
    </lineage>
</organism>